<dbReference type="Pfam" id="PF02826">
    <property type="entry name" value="2-Hacid_dh_C"/>
    <property type="match status" value="1"/>
</dbReference>
<name>A0A6J6S4U5_9ZZZZ</name>
<dbReference type="InterPro" id="IPR036291">
    <property type="entry name" value="NAD(P)-bd_dom_sf"/>
</dbReference>
<keyword evidence="2" id="KW-0520">NAD</keyword>
<evidence type="ECO:0000313" key="5">
    <source>
        <dbReference type="EMBL" id="CAB4729733.1"/>
    </source>
</evidence>
<dbReference type="PANTHER" id="PTHR10996">
    <property type="entry name" value="2-HYDROXYACID DEHYDROGENASE-RELATED"/>
    <property type="match status" value="1"/>
</dbReference>
<reference evidence="5" key="1">
    <citation type="submission" date="2020-05" db="EMBL/GenBank/DDBJ databases">
        <authorList>
            <person name="Chiriac C."/>
            <person name="Salcher M."/>
            <person name="Ghai R."/>
            <person name="Kavagutti S V."/>
        </authorList>
    </citation>
    <scope>NUCLEOTIDE SEQUENCE</scope>
</reference>
<dbReference type="GO" id="GO:0016618">
    <property type="term" value="F:hydroxypyruvate reductase [NAD(P)H] activity"/>
    <property type="evidence" value="ECO:0007669"/>
    <property type="project" value="TreeGrafter"/>
</dbReference>
<evidence type="ECO:0000259" key="4">
    <source>
        <dbReference type="Pfam" id="PF02826"/>
    </source>
</evidence>
<dbReference type="InterPro" id="IPR029753">
    <property type="entry name" value="D-isomer_DH_CS"/>
</dbReference>
<dbReference type="Pfam" id="PF00389">
    <property type="entry name" value="2-Hacid_dh"/>
    <property type="match status" value="1"/>
</dbReference>
<dbReference type="SUPFAM" id="SSF51735">
    <property type="entry name" value="NAD(P)-binding Rossmann-fold domains"/>
    <property type="match status" value="1"/>
</dbReference>
<dbReference type="GO" id="GO:0005829">
    <property type="term" value="C:cytosol"/>
    <property type="evidence" value="ECO:0007669"/>
    <property type="project" value="TreeGrafter"/>
</dbReference>
<dbReference type="AlphaFoldDB" id="A0A6J6S4U5"/>
<dbReference type="InterPro" id="IPR006140">
    <property type="entry name" value="D-isomer_DH_NAD-bd"/>
</dbReference>
<proteinExistence type="predicted"/>
<dbReference type="EMBL" id="CAEZYP010000073">
    <property type="protein sequence ID" value="CAB4729733.1"/>
    <property type="molecule type" value="Genomic_DNA"/>
</dbReference>
<dbReference type="Gene3D" id="3.40.50.720">
    <property type="entry name" value="NAD(P)-binding Rossmann-like Domain"/>
    <property type="match status" value="2"/>
</dbReference>
<dbReference type="PANTHER" id="PTHR10996:SF178">
    <property type="entry name" value="2-HYDROXYACID DEHYDROGENASE YGL185C-RELATED"/>
    <property type="match status" value="1"/>
</dbReference>
<dbReference type="GO" id="GO:0051287">
    <property type="term" value="F:NAD binding"/>
    <property type="evidence" value="ECO:0007669"/>
    <property type="project" value="InterPro"/>
</dbReference>
<dbReference type="InterPro" id="IPR050223">
    <property type="entry name" value="D-isomer_2-hydroxyacid_DH"/>
</dbReference>
<evidence type="ECO:0000259" key="3">
    <source>
        <dbReference type="Pfam" id="PF00389"/>
    </source>
</evidence>
<protein>
    <submittedName>
        <fullName evidence="5">Unannotated protein</fullName>
    </submittedName>
</protein>
<dbReference type="PROSITE" id="PS00671">
    <property type="entry name" value="D_2_HYDROXYACID_DH_3"/>
    <property type="match status" value="1"/>
</dbReference>
<feature type="domain" description="D-isomer specific 2-hydroxyacid dehydrogenase catalytic" evidence="3">
    <location>
        <begin position="75"/>
        <end position="322"/>
    </location>
</feature>
<feature type="domain" description="D-isomer specific 2-hydroxyacid dehydrogenase NAD-binding" evidence="4">
    <location>
        <begin position="114"/>
        <end position="288"/>
    </location>
</feature>
<dbReference type="SUPFAM" id="SSF52283">
    <property type="entry name" value="Formate/glycerate dehydrogenase catalytic domain-like"/>
    <property type="match status" value="1"/>
</dbReference>
<accession>A0A6J6S4U5</accession>
<gene>
    <name evidence="5" type="ORF">UFOPK2735_00575</name>
</gene>
<sequence>MSFKVGLTSDLAGDKSKFSWGEISIETLDPLPWEFLPQAGKNFRPEIFQGVNAVAFAGPGVDAESFATPQESPLILARFGVGYDNIDLESCTRAGTILTITPDGSQKPVATAALTLLLSTMHNLIAKDQLARRHGWSERIEGLGRGINGKTIATIGLGNVATEFFRLLSPFDIIRFSYDPWKTQAEADQYGVQLVDLDQLFSEADAVVVMAILTPETKHLVNTERFNQMKETSILINVSRGPIVDEAALIQALTSKKIAAAGLDVFETEPPSLDNPLFTLTNVTLAPHNIAWTDELAFGMGKSAFSSVKLISKGEIPQFVVNKEVLDTPQFKAKIEKFR</sequence>
<evidence type="ECO:0000256" key="1">
    <source>
        <dbReference type="ARBA" id="ARBA00023002"/>
    </source>
</evidence>
<keyword evidence="1" id="KW-0560">Oxidoreductase</keyword>
<organism evidence="5">
    <name type="scientific">freshwater metagenome</name>
    <dbReference type="NCBI Taxonomy" id="449393"/>
    <lineage>
        <taxon>unclassified sequences</taxon>
        <taxon>metagenomes</taxon>
        <taxon>ecological metagenomes</taxon>
    </lineage>
</organism>
<evidence type="ECO:0000256" key="2">
    <source>
        <dbReference type="ARBA" id="ARBA00023027"/>
    </source>
</evidence>
<dbReference type="InterPro" id="IPR006139">
    <property type="entry name" value="D-isomer_2_OHA_DH_cat_dom"/>
</dbReference>
<dbReference type="GO" id="GO:0030267">
    <property type="term" value="F:glyoxylate reductase (NADPH) activity"/>
    <property type="evidence" value="ECO:0007669"/>
    <property type="project" value="TreeGrafter"/>
</dbReference>